<accession>A0A2G8S3J0</accession>
<keyword evidence="3" id="KW-1185">Reference proteome</keyword>
<dbReference type="EMBL" id="AYKW01000024">
    <property type="protein sequence ID" value="PIL28353.1"/>
    <property type="molecule type" value="Genomic_DNA"/>
</dbReference>
<dbReference type="AlphaFoldDB" id="A0A2G8S3J0"/>
<organism evidence="2 3">
    <name type="scientific">Ganoderma sinense ZZ0214-1</name>
    <dbReference type="NCBI Taxonomy" id="1077348"/>
    <lineage>
        <taxon>Eukaryota</taxon>
        <taxon>Fungi</taxon>
        <taxon>Dikarya</taxon>
        <taxon>Basidiomycota</taxon>
        <taxon>Agaricomycotina</taxon>
        <taxon>Agaricomycetes</taxon>
        <taxon>Polyporales</taxon>
        <taxon>Polyporaceae</taxon>
        <taxon>Ganoderma</taxon>
    </lineage>
</organism>
<proteinExistence type="predicted"/>
<evidence type="ECO:0000313" key="3">
    <source>
        <dbReference type="Proteomes" id="UP000230002"/>
    </source>
</evidence>
<name>A0A2G8S3J0_9APHY</name>
<sequence length="155" mass="17362">MGNSYSVAQEEQEEAEFERLVRAVERAQRGESPVPRDRDLEAQYRYGEPEEGPPRSEKVMMWFKANRGNHATIQAELEPSPVHPVATPAGEDSELRCIGANLRASFDCVPTSVSISADPKDKYKHKSSSSCHLLSSIPRSAYHSINFGRTIRQEC</sequence>
<protein>
    <submittedName>
        <fullName evidence="2">Uncharacterized protein</fullName>
    </submittedName>
</protein>
<comment type="caution">
    <text evidence="2">The sequence shown here is derived from an EMBL/GenBank/DDBJ whole genome shotgun (WGS) entry which is preliminary data.</text>
</comment>
<feature type="region of interest" description="Disordered" evidence="1">
    <location>
        <begin position="25"/>
        <end position="55"/>
    </location>
</feature>
<dbReference type="Proteomes" id="UP000230002">
    <property type="component" value="Unassembled WGS sequence"/>
</dbReference>
<reference evidence="2 3" key="1">
    <citation type="journal article" date="2015" name="Sci. Rep.">
        <title>Chromosome-level genome map provides insights into diverse defense mechanisms in the medicinal fungus Ganoderma sinense.</title>
        <authorList>
            <person name="Zhu Y."/>
            <person name="Xu J."/>
            <person name="Sun C."/>
            <person name="Zhou S."/>
            <person name="Xu H."/>
            <person name="Nelson D.R."/>
            <person name="Qian J."/>
            <person name="Song J."/>
            <person name="Luo H."/>
            <person name="Xiang L."/>
            <person name="Li Y."/>
            <person name="Xu Z."/>
            <person name="Ji A."/>
            <person name="Wang L."/>
            <person name="Lu S."/>
            <person name="Hayward A."/>
            <person name="Sun W."/>
            <person name="Li X."/>
            <person name="Schwartz D.C."/>
            <person name="Wang Y."/>
            <person name="Chen S."/>
        </authorList>
    </citation>
    <scope>NUCLEOTIDE SEQUENCE [LARGE SCALE GENOMIC DNA]</scope>
    <source>
        <strain evidence="2 3">ZZ0214-1</strain>
    </source>
</reference>
<feature type="compositionally biased region" description="Basic and acidic residues" evidence="1">
    <location>
        <begin position="25"/>
        <end position="42"/>
    </location>
</feature>
<dbReference type="OrthoDB" id="10658121at2759"/>
<evidence type="ECO:0000313" key="2">
    <source>
        <dbReference type="EMBL" id="PIL28353.1"/>
    </source>
</evidence>
<gene>
    <name evidence="2" type="ORF">GSI_09504</name>
</gene>
<evidence type="ECO:0000256" key="1">
    <source>
        <dbReference type="SAM" id="MobiDB-lite"/>
    </source>
</evidence>